<dbReference type="EMBL" id="JABFTP020000186">
    <property type="protein sequence ID" value="KAL3289485.1"/>
    <property type="molecule type" value="Genomic_DNA"/>
</dbReference>
<accession>A0ABD2PEZ1</accession>
<reference evidence="2 3" key="1">
    <citation type="journal article" date="2021" name="BMC Biol.">
        <title>Horizontally acquired antibacterial genes associated with adaptive radiation of ladybird beetles.</title>
        <authorList>
            <person name="Li H.S."/>
            <person name="Tang X.F."/>
            <person name="Huang Y.H."/>
            <person name="Xu Z.Y."/>
            <person name="Chen M.L."/>
            <person name="Du X.Y."/>
            <person name="Qiu B.Y."/>
            <person name="Chen P.T."/>
            <person name="Zhang W."/>
            <person name="Slipinski A."/>
            <person name="Escalona H.E."/>
            <person name="Waterhouse R.M."/>
            <person name="Zwick A."/>
            <person name="Pang H."/>
        </authorList>
    </citation>
    <scope>NUCLEOTIDE SEQUENCE [LARGE SCALE GENOMIC DNA]</scope>
    <source>
        <strain evidence="2">SYSU2018</strain>
    </source>
</reference>
<dbReference type="AlphaFoldDB" id="A0ABD2PEZ1"/>
<sequence>MRPETVYSFFGMSRRAYTEEELLRILENSEDEENICSDLFGDGYRDEISGSTRSSLKLGDPSTSSTLAPNLPLCRRSLGDVFSSEQKSDDEVKDPVSHDVWIYTEPSTIFNDLLQ</sequence>
<feature type="region of interest" description="Disordered" evidence="1">
    <location>
        <begin position="49"/>
        <end position="71"/>
    </location>
</feature>
<evidence type="ECO:0000313" key="3">
    <source>
        <dbReference type="Proteomes" id="UP001516400"/>
    </source>
</evidence>
<protein>
    <submittedName>
        <fullName evidence="2">Uncharacterized protein</fullName>
    </submittedName>
</protein>
<keyword evidence="3" id="KW-1185">Reference proteome</keyword>
<organism evidence="2 3">
    <name type="scientific">Cryptolaemus montrouzieri</name>
    <dbReference type="NCBI Taxonomy" id="559131"/>
    <lineage>
        <taxon>Eukaryota</taxon>
        <taxon>Metazoa</taxon>
        <taxon>Ecdysozoa</taxon>
        <taxon>Arthropoda</taxon>
        <taxon>Hexapoda</taxon>
        <taxon>Insecta</taxon>
        <taxon>Pterygota</taxon>
        <taxon>Neoptera</taxon>
        <taxon>Endopterygota</taxon>
        <taxon>Coleoptera</taxon>
        <taxon>Polyphaga</taxon>
        <taxon>Cucujiformia</taxon>
        <taxon>Coccinelloidea</taxon>
        <taxon>Coccinellidae</taxon>
        <taxon>Scymninae</taxon>
        <taxon>Scymnini</taxon>
        <taxon>Cryptolaemus</taxon>
    </lineage>
</organism>
<dbReference type="Proteomes" id="UP001516400">
    <property type="component" value="Unassembled WGS sequence"/>
</dbReference>
<name>A0ABD2PEZ1_9CUCU</name>
<proteinExistence type="predicted"/>
<gene>
    <name evidence="2" type="ORF">HHI36_022907</name>
</gene>
<evidence type="ECO:0000313" key="2">
    <source>
        <dbReference type="EMBL" id="KAL3289485.1"/>
    </source>
</evidence>
<feature type="compositionally biased region" description="Polar residues" evidence="1">
    <location>
        <begin position="49"/>
        <end position="68"/>
    </location>
</feature>
<comment type="caution">
    <text evidence="2">The sequence shown here is derived from an EMBL/GenBank/DDBJ whole genome shotgun (WGS) entry which is preliminary data.</text>
</comment>
<evidence type="ECO:0000256" key="1">
    <source>
        <dbReference type="SAM" id="MobiDB-lite"/>
    </source>
</evidence>